<keyword evidence="4 6" id="KW-0732">Signal</keyword>
<dbReference type="PANTHER" id="PTHR13234:SF8">
    <property type="entry name" value="GAMMA-INTERFERON-INDUCIBLE LYSOSOMAL THIOL REDUCTASE"/>
    <property type="match status" value="1"/>
</dbReference>
<evidence type="ECO:0000256" key="3">
    <source>
        <dbReference type="ARBA" id="ARBA00022525"/>
    </source>
</evidence>
<evidence type="ECO:0000256" key="6">
    <source>
        <dbReference type="SAM" id="SignalP"/>
    </source>
</evidence>
<dbReference type="InterPro" id="IPR004911">
    <property type="entry name" value="Interferon-induced_GILT"/>
</dbReference>
<feature type="signal peptide" evidence="6">
    <location>
        <begin position="1"/>
        <end position="17"/>
    </location>
</feature>
<organism evidence="9">
    <name type="scientific">Nippostrongylus brasiliensis</name>
    <name type="common">Rat hookworm</name>
    <dbReference type="NCBI Taxonomy" id="27835"/>
    <lineage>
        <taxon>Eukaryota</taxon>
        <taxon>Metazoa</taxon>
        <taxon>Ecdysozoa</taxon>
        <taxon>Nematoda</taxon>
        <taxon>Chromadorea</taxon>
        <taxon>Rhabditida</taxon>
        <taxon>Rhabditina</taxon>
        <taxon>Rhabditomorpha</taxon>
        <taxon>Strongyloidea</taxon>
        <taxon>Heligmosomidae</taxon>
        <taxon>Nippostrongylus</taxon>
    </lineage>
</organism>
<evidence type="ECO:0000256" key="5">
    <source>
        <dbReference type="ARBA" id="ARBA00023180"/>
    </source>
</evidence>
<keyword evidence="5" id="KW-0325">Glycoprotein</keyword>
<dbReference type="EMBL" id="UYSL01021111">
    <property type="protein sequence ID" value="VDL77259.1"/>
    <property type="molecule type" value="Genomic_DNA"/>
</dbReference>
<dbReference type="AlphaFoldDB" id="A0A0N4YB53"/>
<comment type="similarity">
    <text evidence="2">Belongs to the GILT family.</text>
</comment>
<accession>A0A0N4YB53</accession>
<comment type="subcellular location">
    <subcellularLocation>
        <location evidence="1">Secreted</location>
    </subcellularLocation>
</comment>
<dbReference type="GO" id="GO:0016671">
    <property type="term" value="F:oxidoreductase activity, acting on a sulfur group of donors, disulfide as acceptor"/>
    <property type="evidence" value="ECO:0007669"/>
    <property type="project" value="InterPro"/>
</dbReference>
<gene>
    <name evidence="7" type="ORF">NBR_LOCUS13670</name>
</gene>
<reference evidence="7 8" key="2">
    <citation type="submission" date="2018-11" db="EMBL/GenBank/DDBJ databases">
        <authorList>
            <consortium name="Pathogen Informatics"/>
        </authorList>
    </citation>
    <scope>NUCLEOTIDE SEQUENCE [LARGE SCALE GENOMIC DNA]</scope>
</reference>
<sequence>MHRHLLFFSLVIGAAVAASDRCAVIPPALWCSNDELSKECGFEEYCNRYHSTTHNQRINITVLVEALCPDCQRWIVEELYPLVYKNFADFVNIELVPYGNAKMVNGSIQCQHGPEECSINRFESCLIDSVQTQDQYVPLIYCIENQLMAKTPFDKASAKCFRTLSISDDIQRLTQSCLVSRLGERLQEKAAERTANVWPDKHTHVPWVVLNGVSLANGQMIMDHLPFLICEWYNGDKKIPYCQSQEKKKYRNWSWKF</sequence>
<evidence type="ECO:0000313" key="8">
    <source>
        <dbReference type="Proteomes" id="UP000271162"/>
    </source>
</evidence>
<dbReference type="Pfam" id="PF03227">
    <property type="entry name" value="GILT"/>
    <property type="match status" value="1"/>
</dbReference>
<dbReference type="Proteomes" id="UP000271162">
    <property type="component" value="Unassembled WGS sequence"/>
</dbReference>
<evidence type="ECO:0000256" key="1">
    <source>
        <dbReference type="ARBA" id="ARBA00004613"/>
    </source>
</evidence>
<keyword evidence="8" id="KW-1185">Reference proteome</keyword>
<proteinExistence type="inferred from homology"/>
<dbReference type="PANTHER" id="PTHR13234">
    <property type="entry name" value="GAMMA-INTERFERON INDUCIBLE LYSOSOMAL THIOL REDUCTASE GILT"/>
    <property type="match status" value="1"/>
</dbReference>
<protein>
    <submittedName>
        <fullName evidence="9">GILT-like protein (inferred by orthology to a C. elegans protein)</fullName>
    </submittedName>
</protein>
<dbReference type="GO" id="GO:0005576">
    <property type="term" value="C:extracellular region"/>
    <property type="evidence" value="ECO:0007669"/>
    <property type="project" value="UniProtKB-SubCell"/>
</dbReference>
<evidence type="ECO:0000256" key="4">
    <source>
        <dbReference type="ARBA" id="ARBA00022729"/>
    </source>
</evidence>
<dbReference type="STRING" id="27835.A0A0N4YB53"/>
<dbReference type="WBParaSite" id="NBR_0001366901-mRNA-1">
    <property type="protein sequence ID" value="NBR_0001366901-mRNA-1"/>
    <property type="gene ID" value="NBR_0001366901"/>
</dbReference>
<feature type="chain" id="PRO_5043125464" evidence="6">
    <location>
        <begin position="18"/>
        <end position="257"/>
    </location>
</feature>
<reference evidence="9" key="1">
    <citation type="submission" date="2017-02" db="UniProtKB">
        <authorList>
            <consortium name="WormBaseParasite"/>
        </authorList>
    </citation>
    <scope>IDENTIFICATION</scope>
</reference>
<dbReference type="OMA" id="SAKCFRT"/>
<evidence type="ECO:0000313" key="9">
    <source>
        <dbReference type="WBParaSite" id="NBR_0001366901-mRNA-1"/>
    </source>
</evidence>
<keyword evidence="3" id="KW-0964">Secreted</keyword>
<evidence type="ECO:0000256" key="2">
    <source>
        <dbReference type="ARBA" id="ARBA00005679"/>
    </source>
</evidence>
<evidence type="ECO:0000313" key="7">
    <source>
        <dbReference type="EMBL" id="VDL77259.1"/>
    </source>
</evidence>
<name>A0A0N4YB53_NIPBR</name>